<evidence type="ECO:0000259" key="1">
    <source>
        <dbReference type="SMART" id="SM00481"/>
    </source>
</evidence>
<evidence type="ECO:0000313" key="2">
    <source>
        <dbReference type="EMBL" id="HJD51747.1"/>
    </source>
</evidence>
<dbReference type="Gene3D" id="3.20.20.140">
    <property type="entry name" value="Metal-dependent hydrolases"/>
    <property type="match status" value="1"/>
</dbReference>
<dbReference type="EMBL" id="DWUS01000179">
    <property type="protein sequence ID" value="HJD51747.1"/>
    <property type="molecule type" value="Genomic_DNA"/>
</dbReference>
<dbReference type="AlphaFoldDB" id="A0A9D2UG22"/>
<evidence type="ECO:0000313" key="3">
    <source>
        <dbReference type="Proteomes" id="UP000823908"/>
    </source>
</evidence>
<dbReference type="SUPFAM" id="SSF89550">
    <property type="entry name" value="PHP domain-like"/>
    <property type="match status" value="1"/>
</dbReference>
<dbReference type="InterPro" id="IPR004805">
    <property type="entry name" value="DnaE2/DnaE/PolC"/>
</dbReference>
<sequence>MANTDFTHLHVHTEYSMLDGAARLTDLFEHSKQLGMNALATTDHGFLFGAFDFWNKANNAGVKPIIGVEAYLTPGTARQDRTRVKFGEGGRDDVSGGGAYTHMTMWAENTQGMHNLFRASSLASLEGHFYKPRMDRELLQTYGKGLIATTGCPSGEVQTRL</sequence>
<dbReference type="PANTHER" id="PTHR32294:SF0">
    <property type="entry name" value="DNA POLYMERASE III SUBUNIT ALPHA"/>
    <property type="match status" value="1"/>
</dbReference>
<reference evidence="2" key="2">
    <citation type="submission" date="2021-04" db="EMBL/GenBank/DDBJ databases">
        <authorList>
            <person name="Gilroy R."/>
        </authorList>
    </citation>
    <scope>NUCLEOTIDE SEQUENCE</scope>
    <source>
        <strain evidence="2">ChiHjej10B9-4811</strain>
    </source>
</reference>
<dbReference type="InterPro" id="IPR004013">
    <property type="entry name" value="PHP_dom"/>
</dbReference>
<dbReference type="Proteomes" id="UP000823908">
    <property type="component" value="Unassembled WGS sequence"/>
</dbReference>
<dbReference type="GO" id="GO:0006260">
    <property type="term" value="P:DNA replication"/>
    <property type="evidence" value="ECO:0007669"/>
    <property type="project" value="InterPro"/>
</dbReference>
<organism evidence="2 3">
    <name type="scientific">Candidatus Rothia avistercoris</name>
    <dbReference type="NCBI Taxonomy" id="2840479"/>
    <lineage>
        <taxon>Bacteria</taxon>
        <taxon>Bacillati</taxon>
        <taxon>Actinomycetota</taxon>
        <taxon>Actinomycetes</taxon>
        <taxon>Micrococcales</taxon>
        <taxon>Micrococcaceae</taxon>
        <taxon>Rothia</taxon>
    </lineage>
</organism>
<proteinExistence type="predicted"/>
<gene>
    <name evidence="2" type="ORF">H9908_07775</name>
</gene>
<feature type="non-terminal residue" evidence="2">
    <location>
        <position position="161"/>
    </location>
</feature>
<feature type="domain" description="Polymerase/histidinol phosphatase N-terminal" evidence="1">
    <location>
        <begin position="7"/>
        <end position="74"/>
    </location>
</feature>
<accession>A0A9D2UG22</accession>
<dbReference type="GO" id="GO:0008408">
    <property type="term" value="F:3'-5' exonuclease activity"/>
    <property type="evidence" value="ECO:0007669"/>
    <property type="project" value="InterPro"/>
</dbReference>
<dbReference type="InterPro" id="IPR016195">
    <property type="entry name" value="Pol/histidinol_Pase-like"/>
</dbReference>
<reference evidence="2" key="1">
    <citation type="journal article" date="2021" name="PeerJ">
        <title>Extensive microbial diversity within the chicken gut microbiome revealed by metagenomics and culture.</title>
        <authorList>
            <person name="Gilroy R."/>
            <person name="Ravi A."/>
            <person name="Getino M."/>
            <person name="Pursley I."/>
            <person name="Horton D.L."/>
            <person name="Alikhan N.F."/>
            <person name="Baker D."/>
            <person name="Gharbi K."/>
            <person name="Hall N."/>
            <person name="Watson M."/>
            <person name="Adriaenssens E.M."/>
            <person name="Foster-Nyarko E."/>
            <person name="Jarju S."/>
            <person name="Secka A."/>
            <person name="Antonio M."/>
            <person name="Oren A."/>
            <person name="Chaudhuri R.R."/>
            <person name="La Ragione R."/>
            <person name="Hildebrand F."/>
            <person name="Pallen M.J."/>
        </authorList>
    </citation>
    <scope>NUCLEOTIDE SEQUENCE</scope>
    <source>
        <strain evidence="2">ChiHjej10B9-4811</strain>
    </source>
</reference>
<dbReference type="SMART" id="SM00481">
    <property type="entry name" value="POLIIIAc"/>
    <property type="match status" value="1"/>
</dbReference>
<dbReference type="InterPro" id="IPR003141">
    <property type="entry name" value="Pol/His_phosphatase_N"/>
</dbReference>
<dbReference type="Pfam" id="PF02811">
    <property type="entry name" value="PHP"/>
    <property type="match status" value="1"/>
</dbReference>
<dbReference type="PANTHER" id="PTHR32294">
    <property type="entry name" value="DNA POLYMERASE III SUBUNIT ALPHA"/>
    <property type="match status" value="1"/>
</dbReference>
<comment type="caution">
    <text evidence="2">The sequence shown here is derived from an EMBL/GenBank/DDBJ whole genome shotgun (WGS) entry which is preliminary data.</text>
</comment>
<name>A0A9D2UG22_9MICC</name>
<protein>
    <submittedName>
        <fullName evidence="2">PHP domain-containing protein</fullName>
    </submittedName>
</protein>